<sequence length="402" mass="42061">MVAALGSAAALLLAGTALAMPATNAPRQEAACDAKAALPTNVNSKTLPDPFKFWDGTPVATVEDFKCRQQQLQYALEQTELGDFPGPPDTLTASMTGQGLSISIGVGGNTATLSASVSKPAGASGPVGAVIAYGFPSVSVPNNVATITFSNDQFAAQQGQASRGQGAFYNLFGRDHSAGALTAWAWGVGRIMDALEELGAETTGIDPTRVAVTGCSRNGKGAFIAGALEKRIALTIPQESGSGGAACWRIADDEKAKGKNIQHAGQIVGENVWFSTRFNSWTSKINQDPVDHEALVALVAPRGLYIPENDIDWLGPVAITGCMQAGQLIYKALGVPEHMGLSLVGGHNHCQFPSSQNAEINQFWDYFINGGTTKPSLISKSSATVNVADWAPWDVPTITGEW</sequence>
<dbReference type="EC" id="3.1.1.117" evidence="7"/>
<evidence type="ECO:0000313" key="10">
    <source>
        <dbReference type="EMBL" id="PKS09937.1"/>
    </source>
</evidence>
<gene>
    <name evidence="10" type="ORF">jhhlp_004560</name>
</gene>
<dbReference type="InterPro" id="IPR054579">
    <property type="entry name" value="GCE-like_dom"/>
</dbReference>
<evidence type="ECO:0000259" key="9">
    <source>
        <dbReference type="Pfam" id="PF22244"/>
    </source>
</evidence>
<accession>A0A2N3NC13</accession>
<keyword evidence="11" id="KW-1185">Reference proteome</keyword>
<name>A0A2N3NC13_9PEZI</name>
<protein>
    <recommendedName>
        <fullName evidence="7">(4-O-methyl)-D-glucuronate--lignin esterase</fullName>
        <ecNumber evidence="7">3.1.1.117</ecNumber>
    </recommendedName>
</protein>
<evidence type="ECO:0000256" key="2">
    <source>
        <dbReference type="ARBA" id="ARBA00022487"/>
    </source>
</evidence>
<comment type="catalytic activity">
    <reaction evidence="6">
        <text>a 4-O-methyl-alpha-D-glucuronosyl ester derivative + H2O = 4-O-methyl-alpha-D-glucuronate derivative + an alcohol + H(+)</text>
        <dbReference type="Rhea" id="RHEA:67452"/>
        <dbReference type="ChEBI" id="CHEBI:15377"/>
        <dbReference type="ChEBI" id="CHEBI:15378"/>
        <dbReference type="ChEBI" id="CHEBI:30879"/>
        <dbReference type="ChEBI" id="CHEBI:171667"/>
        <dbReference type="ChEBI" id="CHEBI:171668"/>
        <dbReference type="EC" id="3.1.1.117"/>
    </reaction>
    <physiologicalReaction direction="left-to-right" evidence="6">
        <dbReference type="Rhea" id="RHEA:67453"/>
    </physiologicalReaction>
</comment>
<dbReference type="STRING" id="41688.A0A2N3NC13"/>
<dbReference type="Pfam" id="PF22244">
    <property type="entry name" value="GCE_fung"/>
    <property type="match status" value="1"/>
</dbReference>
<proteinExistence type="inferred from homology"/>
<comment type="similarity">
    <text evidence="1">Belongs to the carbohydrate esterase 15 (CE15) family.</text>
</comment>
<feature type="chain" id="PRO_5014897807" description="(4-O-methyl)-D-glucuronate--lignin esterase" evidence="8">
    <location>
        <begin position="20"/>
        <end position="402"/>
    </location>
</feature>
<feature type="domain" description="4-O-methyl-glucuronoyl methylesterase-like" evidence="9">
    <location>
        <begin position="102"/>
        <end position="334"/>
    </location>
</feature>
<dbReference type="GO" id="GO:0046274">
    <property type="term" value="P:lignin catabolic process"/>
    <property type="evidence" value="ECO:0007669"/>
    <property type="project" value="UniProtKB-KW"/>
</dbReference>
<keyword evidence="5" id="KW-0439">Lignin degradation</keyword>
<dbReference type="OrthoDB" id="3781271at2759"/>
<evidence type="ECO:0000256" key="8">
    <source>
        <dbReference type="SAM" id="SignalP"/>
    </source>
</evidence>
<keyword evidence="4" id="KW-0378">Hydrolase</keyword>
<feature type="signal peptide" evidence="8">
    <location>
        <begin position="1"/>
        <end position="19"/>
    </location>
</feature>
<dbReference type="Gene3D" id="3.40.50.1820">
    <property type="entry name" value="alpha/beta hydrolase"/>
    <property type="match status" value="1"/>
</dbReference>
<organism evidence="10 11">
    <name type="scientific">Lomentospora prolificans</name>
    <dbReference type="NCBI Taxonomy" id="41688"/>
    <lineage>
        <taxon>Eukaryota</taxon>
        <taxon>Fungi</taxon>
        <taxon>Dikarya</taxon>
        <taxon>Ascomycota</taxon>
        <taxon>Pezizomycotina</taxon>
        <taxon>Sordariomycetes</taxon>
        <taxon>Hypocreomycetidae</taxon>
        <taxon>Microascales</taxon>
        <taxon>Microascaceae</taxon>
        <taxon>Lomentospora</taxon>
    </lineage>
</organism>
<dbReference type="SUPFAM" id="SSF53474">
    <property type="entry name" value="alpha/beta-Hydrolases"/>
    <property type="match status" value="1"/>
</dbReference>
<evidence type="ECO:0000256" key="3">
    <source>
        <dbReference type="ARBA" id="ARBA00022729"/>
    </source>
</evidence>
<dbReference type="VEuPathDB" id="FungiDB:jhhlp_004560"/>
<dbReference type="GO" id="GO:0052689">
    <property type="term" value="F:carboxylic ester hydrolase activity"/>
    <property type="evidence" value="ECO:0007669"/>
    <property type="project" value="UniProtKB-KW"/>
</dbReference>
<dbReference type="AlphaFoldDB" id="A0A2N3NC13"/>
<dbReference type="Proteomes" id="UP000233524">
    <property type="component" value="Unassembled WGS sequence"/>
</dbReference>
<comment type="caution">
    <text evidence="10">The sequence shown here is derived from an EMBL/GenBank/DDBJ whole genome shotgun (WGS) entry which is preliminary data.</text>
</comment>
<dbReference type="InterPro" id="IPR029058">
    <property type="entry name" value="AB_hydrolase_fold"/>
</dbReference>
<evidence type="ECO:0000256" key="6">
    <source>
        <dbReference type="ARBA" id="ARBA00024511"/>
    </source>
</evidence>
<reference evidence="10 11" key="1">
    <citation type="journal article" date="2017" name="G3 (Bethesda)">
        <title>First Draft Genome Sequence of the Pathogenic Fungus Lomentospora prolificans (Formerly Scedosporium prolificans).</title>
        <authorList>
            <person name="Luo R."/>
            <person name="Zimin A."/>
            <person name="Workman R."/>
            <person name="Fan Y."/>
            <person name="Pertea G."/>
            <person name="Grossman N."/>
            <person name="Wear M.P."/>
            <person name="Jia B."/>
            <person name="Miller H."/>
            <person name="Casadevall A."/>
            <person name="Timp W."/>
            <person name="Zhang S.X."/>
            <person name="Salzberg S.L."/>
        </authorList>
    </citation>
    <scope>NUCLEOTIDE SEQUENCE [LARGE SCALE GENOMIC DNA]</scope>
    <source>
        <strain evidence="10 11">JHH-5317</strain>
    </source>
</reference>
<keyword evidence="2" id="KW-0719">Serine esterase</keyword>
<evidence type="ECO:0000256" key="7">
    <source>
        <dbReference type="ARBA" id="ARBA00026105"/>
    </source>
</evidence>
<dbReference type="EMBL" id="NLAX01000010">
    <property type="protein sequence ID" value="PKS09937.1"/>
    <property type="molecule type" value="Genomic_DNA"/>
</dbReference>
<dbReference type="InParanoid" id="A0A2N3NC13"/>
<keyword evidence="3 8" id="KW-0732">Signal</keyword>
<evidence type="ECO:0000256" key="1">
    <source>
        <dbReference type="ARBA" id="ARBA00010092"/>
    </source>
</evidence>
<evidence type="ECO:0000256" key="4">
    <source>
        <dbReference type="ARBA" id="ARBA00022801"/>
    </source>
</evidence>
<evidence type="ECO:0000256" key="5">
    <source>
        <dbReference type="ARBA" id="ARBA00023185"/>
    </source>
</evidence>
<evidence type="ECO:0000313" key="11">
    <source>
        <dbReference type="Proteomes" id="UP000233524"/>
    </source>
</evidence>